<feature type="region of interest" description="Disordered" evidence="1">
    <location>
        <begin position="1"/>
        <end position="75"/>
    </location>
</feature>
<keyword evidence="4" id="KW-1185">Reference proteome</keyword>
<dbReference type="InterPro" id="IPR009937">
    <property type="entry name" value="Phage_holin_3_6"/>
</dbReference>
<feature type="transmembrane region" description="Helical" evidence="2">
    <location>
        <begin position="141"/>
        <end position="164"/>
    </location>
</feature>
<evidence type="ECO:0000313" key="3">
    <source>
        <dbReference type="EMBL" id="GAA4813374.1"/>
    </source>
</evidence>
<gene>
    <name evidence="3" type="ORF">GCM10023353_17910</name>
</gene>
<organism evidence="3 4">
    <name type="scientific">Tomitella cavernea</name>
    <dbReference type="NCBI Taxonomy" id="1387982"/>
    <lineage>
        <taxon>Bacteria</taxon>
        <taxon>Bacillati</taxon>
        <taxon>Actinomycetota</taxon>
        <taxon>Actinomycetes</taxon>
        <taxon>Mycobacteriales</taxon>
        <taxon>Tomitella</taxon>
    </lineage>
</organism>
<evidence type="ECO:0008006" key="5">
    <source>
        <dbReference type="Google" id="ProtNLM"/>
    </source>
</evidence>
<keyword evidence="2" id="KW-1133">Transmembrane helix</keyword>
<feature type="compositionally biased region" description="Polar residues" evidence="1">
    <location>
        <begin position="1"/>
        <end position="20"/>
    </location>
</feature>
<dbReference type="RefSeq" id="WP_200171643.1">
    <property type="nucleotide sequence ID" value="NZ_BAABKQ010000001.1"/>
</dbReference>
<protein>
    <recommendedName>
        <fullName evidence="5">Phage holin family protein</fullName>
    </recommendedName>
</protein>
<evidence type="ECO:0000256" key="1">
    <source>
        <dbReference type="SAM" id="MobiDB-lite"/>
    </source>
</evidence>
<keyword evidence="2" id="KW-0812">Transmembrane</keyword>
<sequence length="194" mass="19987">MEPSGSRETQVPQPDTSPNAQDDGAADELRHRDKTRSLAEQARGDAADDGNAASQDETASGGVAAHEPNRPTSEVLGDLSHQITHLVRDEVRLALAESRTKGKRLGLVAGMGGVAAVLGLLGAMALTATVIAAIAMVLATWLSALIVGTALVLAALAALGGVALEVRRARPTMPEETIGCVREDIETVKGHTSS</sequence>
<feature type="transmembrane region" description="Helical" evidence="2">
    <location>
        <begin position="105"/>
        <end position="135"/>
    </location>
</feature>
<comment type="caution">
    <text evidence="3">The sequence shown here is derived from an EMBL/GenBank/DDBJ whole genome shotgun (WGS) entry which is preliminary data.</text>
</comment>
<dbReference type="Proteomes" id="UP001500839">
    <property type="component" value="Unassembled WGS sequence"/>
</dbReference>
<keyword evidence="2" id="KW-0472">Membrane</keyword>
<evidence type="ECO:0000256" key="2">
    <source>
        <dbReference type="SAM" id="Phobius"/>
    </source>
</evidence>
<feature type="compositionally biased region" description="Basic and acidic residues" evidence="1">
    <location>
        <begin position="27"/>
        <end position="46"/>
    </location>
</feature>
<dbReference type="EMBL" id="BAABKQ010000001">
    <property type="protein sequence ID" value="GAA4813374.1"/>
    <property type="molecule type" value="Genomic_DNA"/>
</dbReference>
<accession>A0ABP9CLL7</accession>
<dbReference type="Pfam" id="PF07332">
    <property type="entry name" value="Phage_holin_3_6"/>
    <property type="match status" value="1"/>
</dbReference>
<reference evidence="4" key="1">
    <citation type="journal article" date="2019" name="Int. J. Syst. Evol. Microbiol.">
        <title>The Global Catalogue of Microorganisms (GCM) 10K type strain sequencing project: providing services to taxonomists for standard genome sequencing and annotation.</title>
        <authorList>
            <consortium name="The Broad Institute Genomics Platform"/>
            <consortium name="The Broad Institute Genome Sequencing Center for Infectious Disease"/>
            <person name="Wu L."/>
            <person name="Ma J."/>
        </authorList>
    </citation>
    <scope>NUCLEOTIDE SEQUENCE [LARGE SCALE GENOMIC DNA]</scope>
    <source>
        <strain evidence="4">JCM 18542</strain>
    </source>
</reference>
<evidence type="ECO:0000313" key="4">
    <source>
        <dbReference type="Proteomes" id="UP001500839"/>
    </source>
</evidence>
<name>A0ABP9CLL7_9ACTN</name>
<proteinExistence type="predicted"/>